<evidence type="ECO:0000256" key="5">
    <source>
        <dbReference type="ARBA" id="ARBA00022723"/>
    </source>
</evidence>
<evidence type="ECO:0000256" key="4">
    <source>
        <dbReference type="ARBA" id="ARBA00022491"/>
    </source>
</evidence>
<dbReference type="SUPFAM" id="SSF52768">
    <property type="entry name" value="Arginase/deacetylase"/>
    <property type="match status" value="1"/>
</dbReference>
<dbReference type="InterPro" id="IPR000286">
    <property type="entry name" value="HDACs"/>
</dbReference>
<evidence type="ECO:0000256" key="1">
    <source>
        <dbReference type="ARBA" id="ARBA00004123"/>
    </source>
</evidence>
<dbReference type="GO" id="GO:0005634">
    <property type="term" value="C:nucleus"/>
    <property type="evidence" value="ECO:0007669"/>
    <property type="project" value="UniProtKB-SubCell"/>
</dbReference>
<evidence type="ECO:0000256" key="12">
    <source>
        <dbReference type="ARBA" id="ARBA00048287"/>
    </source>
</evidence>
<feature type="compositionally biased region" description="Acidic residues" evidence="14">
    <location>
        <begin position="1029"/>
        <end position="1039"/>
    </location>
</feature>
<evidence type="ECO:0000259" key="16">
    <source>
        <dbReference type="Pfam" id="PF12203"/>
    </source>
</evidence>
<feature type="compositionally biased region" description="Basic residues" evidence="14">
    <location>
        <begin position="207"/>
        <end position="221"/>
    </location>
</feature>
<evidence type="ECO:0000256" key="6">
    <source>
        <dbReference type="ARBA" id="ARBA00022801"/>
    </source>
</evidence>
<evidence type="ECO:0000256" key="2">
    <source>
        <dbReference type="ARBA" id="ARBA00007738"/>
    </source>
</evidence>
<dbReference type="PRINTS" id="PR01270">
    <property type="entry name" value="HDASUPER"/>
</dbReference>
<dbReference type="EC" id="3.5.1.98" evidence="3 13"/>
<keyword evidence="7" id="KW-0862">Zinc</keyword>
<dbReference type="EMBL" id="JH432008">
    <property type="status" value="NOT_ANNOTATED_CDS"/>
    <property type="molecule type" value="Genomic_DNA"/>
</dbReference>
<dbReference type="InterPro" id="IPR024643">
    <property type="entry name" value="Hist_deacetylase_Gln_rich_N"/>
</dbReference>
<dbReference type="GO" id="GO:0000122">
    <property type="term" value="P:negative regulation of transcription by RNA polymerase II"/>
    <property type="evidence" value="ECO:0007669"/>
    <property type="project" value="InterPro"/>
</dbReference>
<protein>
    <recommendedName>
        <fullName evidence="3 13">Histone deacetylase</fullName>
        <ecNumber evidence="3 13">3.5.1.98</ecNumber>
    </recommendedName>
</protein>
<evidence type="ECO:0000313" key="18">
    <source>
        <dbReference type="Proteomes" id="UP000014500"/>
    </source>
</evidence>
<comment type="function">
    <text evidence="13">Responsible for the deacetylation of lysine residues on the N-terminal part of the core histones (H2A, H2B, H3 and H4). Histone deacetylation gives a tag for epigenetic repression and plays an important role in transcriptional regulation, cell cycle progression and developmental events.</text>
</comment>
<evidence type="ECO:0000256" key="11">
    <source>
        <dbReference type="ARBA" id="ARBA00023242"/>
    </source>
</evidence>
<keyword evidence="9 13" id="KW-0805">Transcription regulation</keyword>
<evidence type="ECO:0000256" key="13">
    <source>
        <dbReference type="PIRNR" id="PIRNR037911"/>
    </source>
</evidence>
<feature type="compositionally biased region" description="Polar residues" evidence="14">
    <location>
        <begin position="174"/>
        <end position="185"/>
    </location>
</feature>
<dbReference type="GO" id="GO:0141221">
    <property type="term" value="F:histone deacetylase activity, hydrolytic mechanism"/>
    <property type="evidence" value="ECO:0007669"/>
    <property type="project" value="UniProtKB-EC"/>
</dbReference>
<feature type="domain" description="Histone deacetylase" evidence="15">
    <location>
        <begin position="624"/>
        <end position="937"/>
    </location>
</feature>
<sequence>MIDRMIGENMRHNTRVQYHELFKLHDSYTADINNASPVTSPVLSRRDVSNNMTNNSVADSLLREQEFQQTILRLKEEQQLQQEYLVRQFQRQQQQLAEQHEKQLQQHIKEYLEQQKKLDEEERQDRERREKQKLEALMKKEKHEESAVASSEVKLRLQHFIVQKKQREAAANNREVNQLRKTASEPNLKVRSGFKQKVIENRSSPLPRRKDKGCFPPKRKLPITNTGSSTPDSGPNSPPSSSIIPTSRSSSGSTSIQEDPNGSPYSSVGQGSFGDLTLYSSPSMPNISVGRPTVLSSNVSEGSKVSPATEDQLRALVASRLGMPLTCNMLHSSTLSFYPVLPGAFEIVASMCVLQVATNSSSIDLSAIESEFTPPTSPAYIQQQMKALEQARTSGPSSVAAGMYHQGGGAITDAQVAQARLHRAGHRPLGRTQSAPLPLDHPMLQPQNMILNPHQQEQFLREKQMYELQQQHNLLKQHIRQTVLTRASSKNQVENVEEETEAAVAQEMKDLDKQPEVIDLTERKAGDSELAKHHQRERDAILQQQQRDLMMRHTLQISEGSAFTPRHHTARPLSRALSSPLVTLSLTGSSQESPSTTKHVFTTGLIFDSYMLKHQCVCSNNSNHPEHGGRLQSIWARLGETGLVARCERVRSRKATLEEIQSCHNEAYTLLFGTNPLNRQKLDLNDLPIKSFVMLSCGGIGVDSDTTWNELHTAGAARMAVGCVIELALKTASGEIKNGFAVVRPPGHHAESQQAMGFCFFNSVAIAAKQLRQRLKLEKILIVDWDVHHGNGTQQMFYNDRHVLYLSLHRHDDGNFFPGTGGPEEVGEGEGVGFTVNITWSGALNPPMGDAEYLTAFRTIIMPIAREFNPDIILVSSGFDAATGHPAPLGGYKVSPACFGHMTRQLMQLANGKVVLALEGGYDLPAICDASQECVRVLLGDEPTALKEEELVRKPCKPAIETLQKVLSVQAIHWPCVKRWAHTYGYSLVEAQQKEKEEVETVTALASLSMAHPAQPHLQRRHESSEHEEPMDEDQEQPK</sequence>
<evidence type="ECO:0000256" key="9">
    <source>
        <dbReference type="ARBA" id="ARBA00023015"/>
    </source>
</evidence>
<comment type="subcellular location">
    <subcellularLocation>
        <location evidence="1 13">Nucleus</location>
    </subcellularLocation>
</comment>
<evidence type="ECO:0000256" key="10">
    <source>
        <dbReference type="ARBA" id="ARBA00023163"/>
    </source>
</evidence>
<proteinExistence type="inferred from homology"/>
<feature type="compositionally biased region" description="Polar residues" evidence="14">
    <location>
        <begin position="257"/>
        <end position="269"/>
    </location>
</feature>
<keyword evidence="4 13" id="KW-0678">Repressor</keyword>
<dbReference type="Pfam" id="PF12203">
    <property type="entry name" value="HDAC4_Gln"/>
    <property type="match status" value="1"/>
</dbReference>
<dbReference type="InterPro" id="IPR046949">
    <property type="entry name" value="HDAC4/5/7/9"/>
</dbReference>
<dbReference type="PIRSF" id="PIRSF037911">
    <property type="entry name" value="HDAC_II_euk"/>
    <property type="match status" value="1"/>
</dbReference>
<dbReference type="InterPro" id="IPR023696">
    <property type="entry name" value="Ureohydrolase_dom_sf"/>
</dbReference>
<dbReference type="PANTHER" id="PTHR45364:SF12">
    <property type="entry name" value="HISTONE DEACETYLASE"/>
    <property type="match status" value="1"/>
</dbReference>
<evidence type="ECO:0000256" key="8">
    <source>
        <dbReference type="ARBA" id="ARBA00022853"/>
    </source>
</evidence>
<keyword evidence="10 13" id="KW-0804">Transcription</keyword>
<evidence type="ECO:0000259" key="15">
    <source>
        <dbReference type="Pfam" id="PF00850"/>
    </source>
</evidence>
<dbReference type="Gene3D" id="6.10.250.1550">
    <property type="match status" value="1"/>
</dbReference>
<feature type="compositionally biased region" description="Low complexity" evidence="14">
    <location>
        <begin position="227"/>
        <end position="256"/>
    </location>
</feature>
<organism evidence="17 18">
    <name type="scientific">Strigamia maritima</name>
    <name type="common">European centipede</name>
    <name type="synonym">Geophilus maritimus</name>
    <dbReference type="NCBI Taxonomy" id="126957"/>
    <lineage>
        <taxon>Eukaryota</taxon>
        <taxon>Metazoa</taxon>
        <taxon>Ecdysozoa</taxon>
        <taxon>Arthropoda</taxon>
        <taxon>Myriapoda</taxon>
        <taxon>Chilopoda</taxon>
        <taxon>Pleurostigmophora</taxon>
        <taxon>Geophilomorpha</taxon>
        <taxon>Linotaeniidae</taxon>
        <taxon>Strigamia</taxon>
    </lineage>
</organism>
<keyword evidence="8 13" id="KW-0156">Chromatin regulator</keyword>
<keyword evidence="5" id="KW-0479">Metal-binding</keyword>
<dbReference type="GO" id="GO:0046872">
    <property type="term" value="F:metal ion binding"/>
    <property type="evidence" value="ECO:0007669"/>
    <property type="project" value="UniProtKB-KW"/>
</dbReference>
<dbReference type="Pfam" id="PF00850">
    <property type="entry name" value="Hist_deacetyl"/>
    <property type="match status" value="1"/>
</dbReference>
<dbReference type="InterPro" id="IPR037138">
    <property type="entry name" value="His_deacetylse_dom_sf"/>
</dbReference>
<accession>T1JB29</accession>
<dbReference type="FunFam" id="3.40.800.20:FF:000002">
    <property type="entry name" value="Histone deacetylase"/>
    <property type="match status" value="1"/>
</dbReference>
<dbReference type="PhylomeDB" id="T1JB29"/>
<dbReference type="AlphaFoldDB" id="T1JB29"/>
<dbReference type="eggNOG" id="KOG1343">
    <property type="taxonomic scope" value="Eukaryota"/>
</dbReference>
<reference evidence="18" key="1">
    <citation type="submission" date="2011-05" db="EMBL/GenBank/DDBJ databases">
        <authorList>
            <person name="Richards S.R."/>
            <person name="Qu J."/>
            <person name="Jiang H."/>
            <person name="Jhangiani S.N."/>
            <person name="Agravi P."/>
            <person name="Goodspeed R."/>
            <person name="Gross S."/>
            <person name="Mandapat C."/>
            <person name="Jackson L."/>
            <person name="Mathew T."/>
            <person name="Pu L."/>
            <person name="Thornton R."/>
            <person name="Saada N."/>
            <person name="Wilczek-Boney K.B."/>
            <person name="Lee S."/>
            <person name="Kovar C."/>
            <person name="Wu Y."/>
            <person name="Scherer S.E."/>
            <person name="Worley K.C."/>
            <person name="Muzny D.M."/>
            <person name="Gibbs R."/>
        </authorList>
    </citation>
    <scope>NUCLEOTIDE SEQUENCE</scope>
    <source>
        <strain evidence="18">Brora</strain>
    </source>
</reference>
<evidence type="ECO:0000256" key="14">
    <source>
        <dbReference type="SAM" id="MobiDB-lite"/>
    </source>
</evidence>
<keyword evidence="18" id="KW-1185">Reference proteome</keyword>
<comment type="catalytic activity">
    <reaction evidence="12 13">
        <text>N(6)-acetyl-L-lysyl-[histone] + H2O = L-lysyl-[histone] + acetate</text>
        <dbReference type="Rhea" id="RHEA:58196"/>
        <dbReference type="Rhea" id="RHEA-COMP:9845"/>
        <dbReference type="Rhea" id="RHEA-COMP:11338"/>
        <dbReference type="ChEBI" id="CHEBI:15377"/>
        <dbReference type="ChEBI" id="CHEBI:29969"/>
        <dbReference type="ChEBI" id="CHEBI:30089"/>
        <dbReference type="ChEBI" id="CHEBI:61930"/>
        <dbReference type="EC" id="3.5.1.98"/>
    </reaction>
</comment>
<feature type="domain" description="Histone deacetylase glutamine rich N-terminal" evidence="16">
    <location>
        <begin position="59"/>
        <end position="144"/>
    </location>
</feature>
<dbReference type="Gene3D" id="3.40.800.20">
    <property type="entry name" value="Histone deacetylase domain"/>
    <property type="match status" value="1"/>
</dbReference>
<feature type="region of interest" description="Disordered" evidence="14">
    <location>
        <begin position="166"/>
        <end position="269"/>
    </location>
</feature>
<keyword evidence="6 13" id="KW-0378">Hydrolase</keyword>
<dbReference type="Proteomes" id="UP000014500">
    <property type="component" value="Unassembled WGS sequence"/>
</dbReference>
<dbReference type="PANTHER" id="PTHR45364">
    <property type="entry name" value="HISTONE DEACETYLASE 9-RELATED"/>
    <property type="match status" value="1"/>
</dbReference>
<evidence type="ECO:0000313" key="17">
    <source>
        <dbReference type="EnsemblMetazoa" id="SMAR010960-PA"/>
    </source>
</evidence>
<dbReference type="InterPro" id="IPR023801">
    <property type="entry name" value="His_deacetylse_dom"/>
</dbReference>
<keyword evidence="11" id="KW-0539">Nucleus</keyword>
<dbReference type="OMA" id="HAHAPIT"/>
<dbReference type="HOGENOM" id="CLU_006530_0_1_1"/>
<comment type="similarity">
    <text evidence="2 13">Belongs to the histone deacetylase family. HD type 2 subfamily.</text>
</comment>
<dbReference type="EnsemblMetazoa" id="SMAR010960-RA">
    <property type="protein sequence ID" value="SMAR010960-PA"/>
    <property type="gene ID" value="SMAR010960"/>
</dbReference>
<dbReference type="STRING" id="126957.T1JB29"/>
<name>T1JB29_STRMM</name>
<feature type="region of interest" description="Disordered" evidence="14">
    <location>
        <begin position="1006"/>
        <end position="1039"/>
    </location>
</feature>
<dbReference type="CDD" id="cd11681">
    <property type="entry name" value="HDAC_classIIa"/>
    <property type="match status" value="1"/>
</dbReference>
<evidence type="ECO:0000256" key="7">
    <source>
        <dbReference type="ARBA" id="ARBA00022833"/>
    </source>
</evidence>
<reference evidence="17" key="2">
    <citation type="submission" date="2015-02" db="UniProtKB">
        <authorList>
            <consortium name="EnsemblMetazoa"/>
        </authorList>
    </citation>
    <scope>IDENTIFICATION</scope>
</reference>
<evidence type="ECO:0000256" key="3">
    <source>
        <dbReference type="ARBA" id="ARBA00012111"/>
    </source>
</evidence>